<feature type="binding site" evidence="8">
    <location>
        <position position="236"/>
    </location>
    <ligand>
        <name>IMP</name>
        <dbReference type="ChEBI" id="CHEBI:58053"/>
        <note>ligand shared between dimeric partners</note>
    </ligand>
</feature>
<evidence type="ECO:0000256" key="1">
    <source>
        <dbReference type="ARBA" id="ARBA00011738"/>
    </source>
</evidence>
<gene>
    <name evidence="8 11" type="primary">purA</name>
    <name evidence="11" type="ORF">SHM_01090</name>
</gene>
<feature type="binding site" evidence="8">
    <location>
        <position position="134"/>
    </location>
    <ligand>
        <name>Mg(2+)</name>
        <dbReference type="ChEBI" id="CHEBI:18420"/>
    </ligand>
</feature>
<evidence type="ECO:0000256" key="5">
    <source>
        <dbReference type="ARBA" id="ARBA00022755"/>
    </source>
</evidence>
<feature type="binding site" description="in other chain" evidence="8">
    <location>
        <position position="333"/>
    </location>
    <ligand>
        <name>IMP</name>
        <dbReference type="ChEBI" id="CHEBI:58053"/>
        <note>ligand shared between dimeric partners</note>
    </ligand>
</feature>
<feature type="binding site" evidence="8">
    <location>
        <begin position="507"/>
        <end position="509"/>
    </location>
    <ligand>
        <name>GTP</name>
        <dbReference type="ChEBI" id="CHEBI:37565"/>
    </ligand>
</feature>
<evidence type="ECO:0000256" key="7">
    <source>
        <dbReference type="ARBA" id="ARBA00023134"/>
    </source>
</evidence>
<keyword evidence="12" id="KW-1185">Reference proteome</keyword>
<keyword evidence="6 8" id="KW-0460">Magnesium</keyword>
<reference evidence="11 12" key="1">
    <citation type="journal article" date="2022" name="Front. Microbiol.">
        <title>Male-killing mechanisms vary between Spiroplasma species.</title>
        <authorList>
            <person name="Arai H."/>
            <person name="Inoue M."/>
            <person name="Kageyama D."/>
        </authorList>
    </citation>
    <scope>NUCLEOTIDE SEQUENCE [LARGE SCALE GENOMIC DNA]</scope>
    <source>
        <strain evidence="12">sHm</strain>
    </source>
</reference>
<comment type="subunit">
    <text evidence="1 8">Homodimer.</text>
</comment>
<feature type="binding site" evidence="8">
    <location>
        <position position="399"/>
    </location>
    <ligand>
        <name>GTP</name>
        <dbReference type="ChEBI" id="CHEBI:37565"/>
    </ligand>
</feature>
<comment type="subcellular location">
    <subcellularLocation>
        <location evidence="8">Cytoplasm</location>
    </subcellularLocation>
</comment>
<dbReference type="Gene3D" id="3.40.440.10">
    <property type="entry name" value="Adenylosuccinate Synthetase, subunit A, domain 1"/>
    <property type="match status" value="1"/>
</dbReference>
<evidence type="ECO:0000313" key="12">
    <source>
        <dbReference type="Proteomes" id="UP001163387"/>
    </source>
</evidence>
<comment type="pathway">
    <text evidence="8 10">Purine metabolism; AMP biosynthesis via de novo pathway; AMP from IMP: step 1/2.</text>
</comment>
<dbReference type="NCBIfam" id="TIGR00184">
    <property type="entry name" value="purA"/>
    <property type="match status" value="1"/>
</dbReference>
<dbReference type="PROSITE" id="PS00513">
    <property type="entry name" value="ADENYLOSUCCIN_SYN_2"/>
    <property type="match status" value="1"/>
</dbReference>
<feature type="binding site" description="in other chain" evidence="8">
    <location>
        <begin position="107"/>
        <end position="110"/>
    </location>
    <ligand>
        <name>IMP</name>
        <dbReference type="ChEBI" id="CHEBI:58053"/>
        <note>ligand shared between dimeric partners</note>
    </ligand>
</feature>
<feature type="active site" description="Proton donor" evidence="8">
    <location>
        <position position="135"/>
    </location>
</feature>
<dbReference type="HAMAP" id="MF_00011">
    <property type="entry name" value="Adenylosucc_synth"/>
    <property type="match status" value="1"/>
</dbReference>
<dbReference type="CDD" id="cd03108">
    <property type="entry name" value="AdSS"/>
    <property type="match status" value="1"/>
</dbReference>
<feature type="binding site" description="in other chain" evidence="8">
    <location>
        <position position="318"/>
    </location>
    <ligand>
        <name>IMP</name>
        <dbReference type="ChEBI" id="CHEBI:58053"/>
        <note>ligand shared between dimeric partners</note>
    </ligand>
</feature>
<evidence type="ECO:0000256" key="2">
    <source>
        <dbReference type="ARBA" id="ARBA00022598"/>
    </source>
</evidence>
<dbReference type="SUPFAM" id="SSF52540">
    <property type="entry name" value="P-loop containing nucleoside triphosphate hydrolases"/>
    <property type="match status" value="1"/>
</dbReference>
<comment type="cofactor">
    <cofactor evidence="8">
        <name>Mg(2+)</name>
        <dbReference type="ChEBI" id="CHEBI:18420"/>
    </cofactor>
    <text evidence="8">Binds 1 Mg(2+) ion per subunit.</text>
</comment>
<keyword evidence="7 8" id="KW-0342">GTP-binding</keyword>
<dbReference type="PROSITE" id="PS01266">
    <property type="entry name" value="ADENYLOSUCCIN_SYN_1"/>
    <property type="match status" value="1"/>
</dbReference>
<dbReference type="EC" id="6.3.4.4" evidence="8 10"/>
<protein>
    <recommendedName>
        <fullName evidence="8 10">Adenylosuccinate synthetase</fullName>
        <shortName evidence="8">AMPSase</shortName>
        <shortName evidence="8">AdSS</shortName>
        <ecNumber evidence="8 10">6.3.4.4</ecNumber>
    </recommendedName>
    <alternativeName>
        <fullName evidence="8">IMP--aspartate ligase</fullName>
    </alternativeName>
</protein>
<feature type="binding site" description="in other chain" evidence="8">
    <location>
        <position position="397"/>
    </location>
    <ligand>
        <name>IMP</name>
        <dbReference type="ChEBI" id="CHEBI:58053"/>
        <note>ligand shared between dimeric partners</note>
    </ligand>
</feature>
<evidence type="ECO:0000256" key="8">
    <source>
        <dbReference type="HAMAP-Rule" id="MF_00011"/>
    </source>
</evidence>
<feature type="binding site" evidence="8">
    <location>
        <begin position="425"/>
        <end position="427"/>
    </location>
    <ligand>
        <name>GTP</name>
        <dbReference type="ChEBI" id="CHEBI:37565"/>
    </ligand>
</feature>
<feature type="binding site" evidence="8">
    <location>
        <begin position="106"/>
        <end position="112"/>
    </location>
    <ligand>
        <name>GTP</name>
        <dbReference type="ChEBI" id="CHEBI:37565"/>
    </ligand>
</feature>
<feature type="active site" description="Proton acceptor" evidence="8">
    <location>
        <position position="107"/>
    </location>
</feature>
<evidence type="ECO:0000256" key="10">
    <source>
        <dbReference type="RuleBase" id="RU000520"/>
    </source>
</evidence>
<dbReference type="RefSeq" id="WP_281748818.1">
    <property type="nucleotide sequence ID" value="NZ_AP026933.1"/>
</dbReference>
<accession>A0ABM8BRQ9</accession>
<dbReference type="Pfam" id="PF00709">
    <property type="entry name" value="Adenylsucc_synt"/>
    <property type="match status" value="1"/>
</dbReference>
<dbReference type="InterPro" id="IPR042111">
    <property type="entry name" value="Adenylosuccinate_synth_dom3"/>
</dbReference>
<dbReference type="InterPro" id="IPR042109">
    <property type="entry name" value="Adenylosuccinate_synth_dom1"/>
</dbReference>
<dbReference type="Proteomes" id="UP001163387">
    <property type="component" value="Chromosome"/>
</dbReference>
<evidence type="ECO:0000313" key="11">
    <source>
        <dbReference type="EMBL" id="BDT02463.1"/>
    </source>
</evidence>
<comment type="catalytic activity">
    <reaction evidence="8 10">
        <text>IMP + L-aspartate + GTP = N(6)-(1,2-dicarboxyethyl)-AMP + GDP + phosphate + 2 H(+)</text>
        <dbReference type="Rhea" id="RHEA:15753"/>
        <dbReference type="ChEBI" id="CHEBI:15378"/>
        <dbReference type="ChEBI" id="CHEBI:29991"/>
        <dbReference type="ChEBI" id="CHEBI:37565"/>
        <dbReference type="ChEBI" id="CHEBI:43474"/>
        <dbReference type="ChEBI" id="CHEBI:57567"/>
        <dbReference type="ChEBI" id="CHEBI:58053"/>
        <dbReference type="ChEBI" id="CHEBI:58189"/>
        <dbReference type="EC" id="6.3.4.4"/>
    </reaction>
</comment>
<feature type="binding site" evidence="8">
    <location>
        <position position="107"/>
    </location>
    <ligand>
        <name>Mg(2+)</name>
        <dbReference type="ChEBI" id="CHEBI:18420"/>
    </ligand>
</feature>
<evidence type="ECO:0000256" key="4">
    <source>
        <dbReference type="ARBA" id="ARBA00022741"/>
    </source>
</evidence>
<organism evidence="11 12">
    <name type="scientific">Spiroplasma ixodetis</name>
    <dbReference type="NCBI Taxonomy" id="2141"/>
    <lineage>
        <taxon>Bacteria</taxon>
        <taxon>Bacillati</taxon>
        <taxon>Mycoplasmatota</taxon>
        <taxon>Mollicutes</taxon>
        <taxon>Entomoplasmatales</taxon>
        <taxon>Spiroplasmataceae</taxon>
        <taxon>Spiroplasma</taxon>
    </lineage>
</organism>
<keyword evidence="2 8" id="KW-0436">Ligase</keyword>
<dbReference type="SMART" id="SM00788">
    <property type="entry name" value="Adenylsucc_synt"/>
    <property type="match status" value="1"/>
</dbReference>
<proteinExistence type="inferred from homology"/>
<keyword evidence="5 8" id="KW-0658">Purine biosynthesis</keyword>
<evidence type="ECO:0000256" key="9">
    <source>
        <dbReference type="PROSITE-ProRule" id="PRU10134"/>
    </source>
</evidence>
<name>A0ABM8BRQ9_9MOLU</name>
<feature type="binding site" description="in other chain" evidence="8">
    <location>
        <begin position="132"/>
        <end position="135"/>
    </location>
    <ligand>
        <name>IMP</name>
        <dbReference type="ChEBI" id="CHEBI:58053"/>
        <note>ligand shared between dimeric partners</note>
    </ligand>
</feature>
<dbReference type="InterPro" id="IPR018220">
    <property type="entry name" value="Adenylosuccin_syn_GTP-bd"/>
</dbReference>
<evidence type="ECO:0000256" key="6">
    <source>
        <dbReference type="ARBA" id="ARBA00022842"/>
    </source>
</evidence>
<dbReference type="Gene3D" id="1.10.300.10">
    <property type="entry name" value="Adenylosuccinate Synthetase, subunit A, domain 2"/>
    <property type="match status" value="1"/>
</dbReference>
<evidence type="ECO:0000256" key="3">
    <source>
        <dbReference type="ARBA" id="ARBA00022723"/>
    </source>
</evidence>
<sequence>MKAKKNIIKPTIEKAKTKVEQLNKTIKPKVKDVKKATKVKTQSIKTDTVKPIINKMKVDFEKSKHIIKEENQKIANKIVNTKNILISKIDQPKPFKTTAIIGCQWGDEGKGKITDYYSQNSDVIVRWSGGDNAGHTIVFDHQKYKLSIIPSGIFNKDSYCVIANGCVVNPEKLVSEIEYLKAAGFSCQNLRISDRAHIILPYHLAFDEYEEKIKGDKAIGTTKKGIGPCYADKVNRIGIRMGDLLDKDRLLELITDNLLIKNKILKNVYGYEKEFNVQTIYNRLLELLPYFKDLIIDTGQFLNEQLVRNKKILFEGAQGTLLDLDHGTYPFVTSSNPSASSIAIGSGISLKAINEIIGVTKAYSTRVGAGAFPSEVFGKLADYIRMTGNEYGTVSKRPRRIGWFDAVIAKYSAQINGFSSLAIMLLDVLTGIETLSICTHYTLNGEIIRYIPSQINNFNKCQPHFITMPGWNEDITNITSYDELPENAKNYLKKISELVGVPIRIFSVGPDRKQTIFIKE</sequence>
<dbReference type="InterPro" id="IPR042110">
    <property type="entry name" value="Adenylosuccinate_synth_dom2"/>
</dbReference>
<keyword evidence="8" id="KW-0963">Cytoplasm</keyword>
<dbReference type="InterPro" id="IPR033128">
    <property type="entry name" value="Adenylosuccin_syn_Lys_AS"/>
</dbReference>
<feature type="binding site" evidence="8">
    <location>
        <begin position="393"/>
        <end position="399"/>
    </location>
    <ligand>
        <name>substrate</name>
    </ligand>
</feature>
<feature type="binding site" evidence="8">
    <location>
        <begin position="134"/>
        <end position="136"/>
    </location>
    <ligand>
        <name>GTP</name>
        <dbReference type="ChEBI" id="CHEBI:37565"/>
    </ligand>
</feature>
<dbReference type="PANTHER" id="PTHR11846:SF0">
    <property type="entry name" value="ADENYLOSUCCINATE SYNTHETASE"/>
    <property type="match status" value="1"/>
</dbReference>
<feature type="binding site" description="in other chain" evidence="8">
    <location>
        <position position="222"/>
    </location>
    <ligand>
        <name>IMP</name>
        <dbReference type="ChEBI" id="CHEBI:58053"/>
        <note>ligand shared between dimeric partners</note>
    </ligand>
</feature>
<dbReference type="NCBIfam" id="NF002223">
    <property type="entry name" value="PRK01117.1"/>
    <property type="match status" value="1"/>
</dbReference>
<dbReference type="InterPro" id="IPR027417">
    <property type="entry name" value="P-loop_NTPase"/>
</dbReference>
<dbReference type="EMBL" id="AP026933">
    <property type="protein sequence ID" value="BDT02463.1"/>
    <property type="molecule type" value="Genomic_DNA"/>
</dbReference>
<dbReference type="InterPro" id="IPR001114">
    <property type="entry name" value="Adenylosuccinate_synthetase"/>
</dbReference>
<dbReference type="Gene3D" id="3.90.170.10">
    <property type="entry name" value="Adenylosuccinate Synthetase, subunit A, domain 3"/>
    <property type="match status" value="1"/>
</dbReference>
<dbReference type="PANTHER" id="PTHR11846">
    <property type="entry name" value="ADENYLOSUCCINATE SYNTHETASE"/>
    <property type="match status" value="1"/>
</dbReference>
<comment type="similarity">
    <text evidence="8 10">Belongs to the adenylosuccinate synthetase family.</text>
</comment>
<keyword evidence="3 8" id="KW-0479">Metal-binding</keyword>
<keyword evidence="4 8" id="KW-0547">Nucleotide-binding</keyword>
<feature type="active site" evidence="9">
    <location>
        <position position="233"/>
    </location>
</feature>
<comment type="function">
    <text evidence="8">Plays an important role in the de novo pathway of purine nucleotide biosynthesis. Catalyzes the first committed step in the biosynthesis of AMP from IMP.</text>
</comment>